<dbReference type="InterPro" id="IPR046653">
    <property type="entry name" value="DUF6765"/>
</dbReference>
<protein>
    <submittedName>
        <fullName evidence="1">Uncharacterized protein</fullName>
    </submittedName>
</protein>
<evidence type="ECO:0000313" key="1">
    <source>
        <dbReference type="EMBL" id="QGY40211.1"/>
    </source>
</evidence>
<keyword evidence="2" id="KW-1185">Reference proteome</keyword>
<dbReference type="Proteomes" id="UP000428328">
    <property type="component" value="Chromosome"/>
</dbReference>
<dbReference type="RefSeq" id="WP_158947434.1">
    <property type="nucleotide sequence ID" value="NZ_CP046400.1"/>
</dbReference>
<name>A0A6I6JDK5_9BACT</name>
<dbReference type="KEGG" id="psel:GM415_08745"/>
<reference evidence="1 2" key="1">
    <citation type="submission" date="2019-11" db="EMBL/GenBank/DDBJ databases">
        <authorList>
            <person name="Zheng R.K."/>
            <person name="Sun C.M."/>
        </authorList>
    </citation>
    <scope>NUCLEOTIDE SEQUENCE [LARGE SCALE GENOMIC DNA]</scope>
    <source>
        <strain evidence="1 2">SRB007</strain>
    </source>
</reference>
<dbReference type="EMBL" id="CP046400">
    <property type="protein sequence ID" value="QGY40211.1"/>
    <property type="molecule type" value="Genomic_DNA"/>
</dbReference>
<sequence>MQLDMHFYGTYAVARIAGFTPESALTVATAAQFVDEAVSATPIEVAEQRYMLPVVSAHAMLELGKNFDLMDQWNVWVPFHFLPGGMGDNADERLVCLLGDPGNDAVDEIIRFALKAGAEGKPYALHLLGIVTHVIQDTYSHYGFSGMASALNEVKQDTLTPLNVVRLQDYISRKLDTFFERVAASFAEASKLGHAGAATFPDRPYLKWAFDYAVPGGPDVDYLDAERDNPATFLKACTRLHAVYSAYLDGATRVEQGHLPFEAGVAGEIANILVEEGTKEERCGYWRRQIQAGALFPEVADEDRALVYSAQGWGVRAMLDNPLAVTTDAYQFHRAAGKYLDKVRLDILTALGILLD</sequence>
<dbReference type="Pfam" id="PF20551">
    <property type="entry name" value="DUF6765"/>
    <property type="match status" value="1"/>
</dbReference>
<gene>
    <name evidence="1" type="ORF">GM415_08745</name>
</gene>
<organism evidence="1 2">
    <name type="scientific">Pseudodesulfovibrio cashew</name>
    <dbReference type="NCBI Taxonomy" id="2678688"/>
    <lineage>
        <taxon>Bacteria</taxon>
        <taxon>Pseudomonadati</taxon>
        <taxon>Thermodesulfobacteriota</taxon>
        <taxon>Desulfovibrionia</taxon>
        <taxon>Desulfovibrionales</taxon>
        <taxon>Desulfovibrionaceae</taxon>
    </lineage>
</organism>
<evidence type="ECO:0000313" key="2">
    <source>
        <dbReference type="Proteomes" id="UP000428328"/>
    </source>
</evidence>
<dbReference type="AlphaFoldDB" id="A0A6I6JDK5"/>
<accession>A0A6I6JDK5</accession>
<proteinExistence type="predicted"/>